<dbReference type="PROSITE" id="PS50846">
    <property type="entry name" value="HMA_2"/>
    <property type="match status" value="1"/>
</dbReference>
<name>A0AAD8IBS1_9APIA</name>
<dbReference type="GO" id="GO:0016020">
    <property type="term" value="C:membrane"/>
    <property type="evidence" value="ECO:0007669"/>
    <property type="project" value="UniProtKB-SubCell"/>
</dbReference>
<comment type="caution">
    <text evidence="4">The sequence shown here is derived from an EMBL/GenBank/DDBJ whole genome shotgun (WGS) entry which is preliminary data.</text>
</comment>
<proteinExistence type="predicted"/>
<evidence type="ECO:0000313" key="5">
    <source>
        <dbReference type="Proteomes" id="UP001237642"/>
    </source>
</evidence>
<evidence type="ECO:0000256" key="2">
    <source>
        <dbReference type="ARBA" id="ARBA00022723"/>
    </source>
</evidence>
<dbReference type="GO" id="GO:0046872">
    <property type="term" value="F:metal ion binding"/>
    <property type="evidence" value="ECO:0007669"/>
    <property type="project" value="UniProtKB-KW"/>
</dbReference>
<sequence>MSTIVEMMVHMDCPGCEKKVMKALSRLDGVENVEIDMEMQKVTVTGWVDQEKVLKTAGRNGRQAELWQFQYNADSQDFNQYYNNDQYQFQSINPTAYGSSDYNPTYNYYEHEYNVHEYSYEHQNASSSTIQTEPALALFSDENTSACSIM</sequence>
<evidence type="ECO:0000313" key="4">
    <source>
        <dbReference type="EMBL" id="KAK1382184.1"/>
    </source>
</evidence>
<dbReference type="PANTHER" id="PTHR22814:SF312">
    <property type="entry name" value="HEAVY METAL-ASSOCIATED ISOPRENYLATED PLANT PROTEIN 29"/>
    <property type="match status" value="1"/>
</dbReference>
<evidence type="ECO:0000259" key="3">
    <source>
        <dbReference type="PROSITE" id="PS50846"/>
    </source>
</evidence>
<accession>A0AAD8IBS1</accession>
<dbReference type="InterPro" id="IPR006121">
    <property type="entry name" value="HMA_dom"/>
</dbReference>
<dbReference type="Gene3D" id="3.30.70.100">
    <property type="match status" value="1"/>
</dbReference>
<dbReference type="AlphaFoldDB" id="A0AAD8IBS1"/>
<dbReference type="InterPro" id="IPR036163">
    <property type="entry name" value="HMA_dom_sf"/>
</dbReference>
<reference evidence="4" key="1">
    <citation type="submission" date="2023-02" db="EMBL/GenBank/DDBJ databases">
        <title>Genome of toxic invasive species Heracleum sosnowskyi carries increased number of genes despite the absence of recent whole-genome duplications.</title>
        <authorList>
            <person name="Schelkunov M."/>
            <person name="Shtratnikova V."/>
            <person name="Makarenko M."/>
            <person name="Klepikova A."/>
            <person name="Omelchenko D."/>
            <person name="Novikova G."/>
            <person name="Obukhova E."/>
            <person name="Bogdanov V."/>
            <person name="Penin A."/>
            <person name="Logacheva M."/>
        </authorList>
    </citation>
    <scope>NUCLEOTIDE SEQUENCE</scope>
    <source>
        <strain evidence="4">Hsosn_3</strain>
        <tissue evidence="4">Leaf</tissue>
    </source>
</reference>
<dbReference type="SUPFAM" id="SSF55008">
    <property type="entry name" value="HMA, heavy metal-associated domain"/>
    <property type="match status" value="1"/>
</dbReference>
<dbReference type="GO" id="GO:0009626">
    <property type="term" value="P:plant-type hypersensitive response"/>
    <property type="evidence" value="ECO:0007669"/>
    <property type="project" value="UniProtKB-KW"/>
</dbReference>
<gene>
    <name evidence="4" type="ORF">POM88_019919</name>
</gene>
<evidence type="ECO:0000256" key="1">
    <source>
        <dbReference type="ARBA" id="ARBA00004170"/>
    </source>
</evidence>
<keyword evidence="2" id="KW-0479">Metal-binding</keyword>
<dbReference type="Pfam" id="PF00403">
    <property type="entry name" value="HMA"/>
    <property type="match status" value="1"/>
</dbReference>
<dbReference type="CDD" id="cd00371">
    <property type="entry name" value="HMA"/>
    <property type="match status" value="1"/>
</dbReference>
<protein>
    <submittedName>
        <fullName evidence="4">Heavy metal-associated isoprenylated plant protein 28</fullName>
    </submittedName>
</protein>
<dbReference type="PANTHER" id="PTHR22814">
    <property type="entry name" value="COPPER TRANSPORT PROTEIN ATOX1-RELATED"/>
    <property type="match status" value="1"/>
</dbReference>
<feature type="domain" description="HMA" evidence="3">
    <location>
        <begin position="2"/>
        <end position="65"/>
    </location>
</feature>
<reference evidence="4" key="2">
    <citation type="submission" date="2023-05" db="EMBL/GenBank/DDBJ databases">
        <authorList>
            <person name="Schelkunov M.I."/>
        </authorList>
    </citation>
    <scope>NUCLEOTIDE SEQUENCE</scope>
    <source>
        <strain evidence="4">Hsosn_3</strain>
        <tissue evidence="4">Leaf</tissue>
    </source>
</reference>
<organism evidence="4 5">
    <name type="scientific">Heracleum sosnowskyi</name>
    <dbReference type="NCBI Taxonomy" id="360622"/>
    <lineage>
        <taxon>Eukaryota</taxon>
        <taxon>Viridiplantae</taxon>
        <taxon>Streptophyta</taxon>
        <taxon>Embryophyta</taxon>
        <taxon>Tracheophyta</taxon>
        <taxon>Spermatophyta</taxon>
        <taxon>Magnoliopsida</taxon>
        <taxon>eudicotyledons</taxon>
        <taxon>Gunneridae</taxon>
        <taxon>Pentapetalae</taxon>
        <taxon>asterids</taxon>
        <taxon>campanulids</taxon>
        <taxon>Apiales</taxon>
        <taxon>Apiaceae</taxon>
        <taxon>Apioideae</taxon>
        <taxon>apioid superclade</taxon>
        <taxon>Tordylieae</taxon>
        <taxon>Tordyliinae</taxon>
        <taxon>Heracleum</taxon>
    </lineage>
</organism>
<keyword evidence="5" id="KW-1185">Reference proteome</keyword>
<comment type="subcellular location">
    <subcellularLocation>
        <location evidence="1">Membrane</location>
        <topology evidence="1">Peripheral membrane protein</topology>
    </subcellularLocation>
</comment>
<dbReference type="EMBL" id="JAUIZM010000005">
    <property type="protein sequence ID" value="KAK1382184.1"/>
    <property type="molecule type" value="Genomic_DNA"/>
</dbReference>
<dbReference type="Proteomes" id="UP001237642">
    <property type="component" value="Unassembled WGS sequence"/>
</dbReference>